<evidence type="ECO:0000259" key="7">
    <source>
        <dbReference type="PROSITE" id="PS50090"/>
    </source>
</evidence>
<dbReference type="Pfam" id="PF25299">
    <property type="entry name" value="ZZ_ADA2"/>
    <property type="match status" value="1"/>
</dbReference>
<dbReference type="PROSITE" id="PS50090">
    <property type="entry name" value="MYB_LIKE"/>
    <property type="match status" value="1"/>
</dbReference>
<comment type="subcellular location">
    <subcellularLocation>
        <location evidence="4">Nucleus</location>
    </subcellularLocation>
</comment>
<dbReference type="GO" id="GO:0070461">
    <property type="term" value="C:SAGA-type complex"/>
    <property type="evidence" value="ECO:0007669"/>
    <property type="project" value="UniProtKB-ARBA"/>
</dbReference>
<dbReference type="GO" id="GO:0005634">
    <property type="term" value="C:nucleus"/>
    <property type="evidence" value="ECO:0007669"/>
    <property type="project" value="TreeGrafter"/>
</dbReference>
<evidence type="ECO:0000256" key="1">
    <source>
        <dbReference type="ARBA" id="ARBA00022723"/>
    </source>
</evidence>
<proteinExistence type="predicted"/>
<dbReference type="InterPro" id="IPR056267">
    <property type="entry name" value="Ada2b_C"/>
</dbReference>
<dbReference type="AlphaFoldDB" id="A0A8J2L6Q6"/>
<organism evidence="10 11">
    <name type="scientific">Allacma fusca</name>
    <dbReference type="NCBI Taxonomy" id="39272"/>
    <lineage>
        <taxon>Eukaryota</taxon>
        <taxon>Metazoa</taxon>
        <taxon>Ecdysozoa</taxon>
        <taxon>Arthropoda</taxon>
        <taxon>Hexapoda</taxon>
        <taxon>Collembola</taxon>
        <taxon>Symphypleona</taxon>
        <taxon>Sminthuridae</taxon>
        <taxon>Allacma</taxon>
    </lineage>
</organism>
<keyword evidence="4" id="KW-0539">Nucleus</keyword>
<keyword evidence="4" id="KW-0805">Transcription regulation</keyword>
<keyword evidence="4" id="KW-0804">Transcription</keyword>
<feature type="domain" description="SANT" evidence="9">
    <location>
        <begin position="65"/>
        <end position="117"/>
    </location>
</feature>
<comment type="caution">
    <text evidence="10">The sequence shown here is derived from an EMBL/GenBank/DDBJ whole genome shotgun (WGS) entry which is preliminary data.</text>
</comment>
<dbReference type="Proteomes" id="UP000708208">
    <property type="component" value="Unassembled WGS sequence"/>
</dbReference>
<evidence type="ECO:0000256" key="2">
    <source>
        <dbReference type="ARBA" id="ARBA00022771"/>
    </source>
</evidence>
<keyword evidence="11" id="KW-1185">Reference proteome</keyword>
<name>A0A8J2L6Q6_9HEXA</name>
<feature type="region of interest" description="Disordered" evidence="6">
    <location>
        <begin position="318"/>
        <end position="337"/>
    </location>
</feature>
<dbReference type="Pfam" id="PF24533">
    <property type="entry name" value="Tri-helical_Ada2b_C"/>
    <property type="match status" value="1"/>
</dbReference>
<dbReference type="GO" id="GO:0003713">
    <property type="term" value="F:transcription coactivator activity"/>
    <property type="evidence" value="ECO:0007669"/>
    <property type="project" value="TreeGrafter"/>
</dbReference>
<dbReference type="Pfam" id="PF00249">
    <property type="entry name" value="Myb_DNA-binding"/>
    <property type="match status" value="1"/>
</dbReference>
<evidence type="ECO:0000259" key="8">
    <source>
        <dbReference type="PROSITE" id="PS50135"/>
    </source>
</evidence>
<dbReference type="InterPro" id="IPR055141">
    <property type="entry name" value="TADA2A_B-like_dom"/>
</dbReference>
<dbReference type="PIRSF" id="PIRSF025024">
    <property type="entry name" value="Transcriptional_adaptor_2"/>
    <property type="match status" value="1"/>
</dbReference>
<dbReference type="SMART" id="SM00717">
    <property type="entry name" value="SANT"/>
    <property type="match status" value="1"/>
</dbReference>
<keyword evidence="1" id="KW-0479">Metal-binding</keyword>
<dbReference type="CDD" id="cd00167">
    <property type="entry name" value="SANT"/>
    <property type="match status" value="1"/>
</dbReference>
<evidence type="ECO:0000259" key="9">
    <source>
        <dbReference type="PROSITE" id="PS51293"/>
    </source>
</evidence>
<protein>
    <recommendedName>
        <fullName evidence="4">Transcriptional adapter</fullName>
    </recommendedName>
</protein>
<dbReference type="GO" id="GO:0006357">
    <property type="term" value="P:regulation of transcription by RNA polymerase II"/>
    <property type="evidence" value="ECO:0007669"/>
    <property type="project" value="TreeGrafter"/>
</dbReference>
<dbReference type="OrthoDB" id="270417at2759"/>
<dbReference type="Pfam" id="PF22941">
    <property type="entry name" value="TADA2A-like_3rd"/>
    <property type="match status" value="1"/>
</dbReference>
<evidence type="ECO:0000256" key="4">
    <source>
        <dbReference type="PIRNR" id="PIRNR025024"/>
    </source>
</evidence>
<dbReference type="GO" id="GO:0003682">
    <property type="term" value="F:chromatin binding"/>
    <property type="evidence" value="ECO:0007669"/>
    <property type="project" value="TreeGrafter"/>
</dbReference>
<dbReference type="PROSITE" id="PS51293">
    <property type="entry name" value="SANT"/>
    <property type="match status" value="1"/>
</dbReference>
<dbReference type="InterPro" id="IPR001005">
    <property type="entry name" value="SANT/Myb"/>
</dbReference>
<dbReference type="PANTHER" id="PTHR12374:SF63">
    <property type="entry name" value="TRANSCRIPTIONAL ADAPTER 2-BETA"/>
    <property type="match status" value="1"/>
</dbReference>
<evidence type="ECO:0000256" key="5">
    <source>
        <dbReference type="PROSITE-ProRule" id="PRU00228"/>
    </source>
</evidence>
<keyword evidence="3" id="KW-0862">Zinc</keyword>
<dbReference type="InterPro" id="IPR000433">
    <property type="entry name" value="Znf_ZZ"/>
</dbReference>
<evidence type="ECO:0000313" key="11">
    <source>
        <dbReference type="Proteomes" id="UP000708208"/>
    </source>
</evidence>
<reference evidence="10" key="1">
    <citation type="submission" date="2021-06" db="EMBL/GenBank/DDBJ databases">
        <authorList>
            <person name="Hodson N. C."/>
            <person name="Mongue J. A."/>
            <person name="Jaron S. K."/>
        </authorList>
    </citation>
    <scope>NUCLEOTIDE SEQUENCE</scope>
</reference>
<sequence>MAELFTRSQCSCCQQEVAGLGVECADCPNTFRLCTECFSLGAEIGQHKTDHKYRFFDSGNLVIFPSEANWSAREEIRLLDAIEQYGFGNWQDISKHIESKSPSEAKEEYVKRFVEGTTGQITWNNLKEKVQRPVDHTVVDDGPLSPTLTQQLAPLDIQPDEMAQLGYMPNRDDYEKEFDNDAEKLVSQLVFSTEDEDIDIALKLALVDMYSRRLRERVRRKRVIRDYQLVSQFFKKDRPSQKRQFAAYERDLQEQFKSFAQFHSAREHEHFIQNLIKEKELKFRQGGSCSYKIPAQFWQVIRWLSLNLQPRPHQFLNPRKDKLRQSNPPNLAMNSLPVPTTKVLPTLLATPTLTGVKRSGDEECYPDRKRIARRFSCEDSSSNCGELLSEALSLPITGPLPKIQALACEGDQNSSQLPTDEKPKDTEDQFTANMNSLPSAQLLSSPEKHLCLSTNLLPSQYLTIKAALLVSQAPTKCMLGRPANLTDTEWSQIVNFMVQSGWMVASRVSSSEAE</sequence>
<dbReference type="GO" id="GO:0006338">
    <property type="term" value="P:chromatin remodeling"/>
    <property type="evidence" value="ECO:0007669"/>
    <property type="project" value="TreeGrafter"/>
</dbReference>
<dbReference type="PANTHER" id="PTHR12374">
    <property type="entry name" value="TRANSCRIPTIONAL ADAPTOR 2 ADA2 -RELATED"/>
    <property type="match status" value="1"/>
</dbReference>
<dbReference type="InterPro" id="IPR016827">
    <property type="entry name" value="Ada2/TADA2"/>
</dbReference>
<evidence type="ECO:0000256" key="3">
    <source>
        <dbReference type="ARBA" id="ARBA00022833"/>
    </source>
</evidence>
<evidence type="ECO:0000256" key="6">
    <source>
        <dbReference type="SAM" id="MobiDB-lite"/>
    </source>
</evidence>
<dbReference type="EMBL" id="CAJVCH010552257">
    <property type="protein sequence ID" value="CAG7829608.1"/>
    <property type="molecule type" value="Genomic_DNA"/>
</dbReference>
<gene>
    <name evidence="10" type="ORF">AFUS01_LOCUS39466</name>
</gene>
<evidence type="ECO:0000313" key="10">
    <source>
        <dbReference type="EMBL" id="CAG7829608.1"/>
    </source>
</evidence>
<dbReference type="PROSITE" id="PS50135">
    <property type="entry name" value="ZF_ZZ_2"/>
    <property type="match status" value="1"/>
</dbReference>
<feature type="domain" description="Myb-like" evidence="7">
    <location>
        <begin position="67"/>
        <end position="113"/>
    </location>
</feature>
<accession>A0A8J2L6Q6</accession>
<feature type="domain" description="ZZ-type" evidence="8">
    <location>
        <begin position="5"/>
        <end position="61"/>
    </location>
</feature>
<dbReference type="GO" id="GO:0008270">
    <property type="term" value="F:zinc ion binding"/>
    <property type="evidence" value="ECO:0007669"/>
    <property type="project" value="UniProtKB-KW"/>
</dbReference>
<dbReference type="InterPro" id="IPR017884">
    <property type="entry name" value="SANT_dom"/>
</dbReference>
<keyword evidence="2 5" id="KW-0863">Zinc-finger</keyword>